<sequence length="61" mass="7228">MFREKLKQKKRITAQQSTNQRFTHVTIEIRRSGQHSRTDQIYPCKACSSIHVQEKTIHCTN</sequence>
<evidence type="ECO:0000313" key="2">
    <source>
        <dbReference type="Proteomes" id="UP000092460"/>
    </source>
</evidence>
<evidence type="ECO:0000313" key="1">
    <source>
        <dbReference type="EnsemblMetazoa" id="GPPI026483-PA"/>
    </source>
</evidence>
<proteinExistence type="predicted"/>
<reference evidence="1" key="2">
    <citation type="submission" date="2020-05" db="UniProtKB">
        <authorList>
            <consortium name="EnsemblMetazoa"/>
        </authorList>
    </citation>
    <scope>IDENTIFICATION</scope>
    <source>
        <strain evidence="1">IAEA</strain>
    </source>
</reference>
<name>A0A1B0BDD4_9MUSC</name>
<dbReference type="AlphaFoldDB" id="A0A1B0BDD4"/>
<dbReference type="VEuPathDB" id="VectorBase:GPPI026483"/>
<protein>
    <submittedName>
        <fullName evidence="1">Uncharacterized protein</fullName>
    </submittedName>
</protein>
<keyword evidence="2" id="KW-1185">Reference proteome</keyword>
<dbReference type="EMBL" id="JXJN01012443">
    <property type="status" value="NOT_ANNOTATED_CDS"/>
    <property type="molecule type" value="Genomic_DNA"/>
</dbReference>
<reference evidence="2" key="1">
    <citation type="submission" date="2015-01" db="EMBL/GenBank/DDBJ databases">
        <authorList>
            <person name="Aksoy S."/>
            <person name="Warren W."/>
            <person name="Wilson R.K."/>
        </authorList>
    </citation>
    <scope>NUCLEOTIDE SEQUENCE [LARGE SCALE GENOMIC DNA]</scope>
    <source>
        <strain evidence="2">IAEA</strain>
    </source>
</reference>
<dbReference type="Proteomes" id="UP000092460">
    <property type="component" value="Unassembled WGS sequence"/>
</dbReference>
<dbReference type="EnsemblMetazoa" id="GPPI026483-RA">
    <property type="protein sequence ID" value="GPPI026483-PA"/>
    <property type="gene ID" value="GPPI026483"/>
</dbReference>
<organism evidence="1 2">
    <name type="scientific">Glossina palpalis gambiensis</name>
    <dbReference type="NCBI Taxonomy" id="67801"/>
    <lineage>
        <taxon>Eukaryota</taxon>
        <taxon>Metazoa</taxon>
        <taxon>Ecdysozoa</taxon>
        <taxon>Arthropoda</taxon>
        <taxon>Hexapoda</taxon>
        <taxon>Insecta</taxon>
        <taxon>Pterygota</taxon>
        <taxon>Neoptera</taxon>
        <taxon>Endopterygota</taxon>
        <taxon>Diptera</taxon>
        <taxon>Brachycera</taxon>
        <taxon>Muscomorpha</taxon>
        <taxon>Hippoboscoidea</taxon>
        <taxon>Glossinidae</taxon>
        <taxon>Glossina</taxon>
    </lineage>
</organism>
<accession>A0A1B0BDD4</accession>